<evidence type="ECO:0000256" key="1">
    <source>
        <dbReference type="SAM" id="SignalP"/>
    </source>
</evidence>
<sequence>MKNYKACLLLTISLFSANVAADIKSDLDDMLGTGWGSLKFTSTTTLTANDLASTTRAAVSFGGMRMRTPVKSFNLINFTPGNLSYGCNGIDLTLGSFSMVSKDELISLFRSIASNALSYGFGQAIQSMCSPCWIGMKTIQEEIRGLNEAFRNTCTIAKGLVEDGKDIFLKDSKCATQATAGVSDYGECSEGSDSDKDKKGKFFKNTTAAVTALGADPRSQFKGGNLIVAILKDQGIDDSTLDITLSTYIFGLPLTTTEVTMNLLGTYNDSPDTSGQKSENLAPTIIDVEEIIQPVSVGPTSHKRGFLRCAPATSDGVTFECGAPFLVYVPSGFKSITENIETELQDLFNRMAAPGPFQASSMTHAQKFLANYIDPNTARALFLGDKKVKTVVQKVGPLLSKVVAEQIIVSYLNKFTGFAQEAISSSSQNVVGASALLSPLEKRLIGIKNYTTIVQSRLYKNISRLEENVSLGDVKKDYAISFSKLVTDNITKG</sequence>
<name>A0A7X0TV95_9GAMM</name>
<organism evidence="2 3">
    <name type="scientific">Thalassotalea piscium</name>
    <dbReference type="NCBI Taxonomy" id="1230533"/>
    <lineage>
        <taxon>Bacteria</taxon>
        <taxon>Pseudomonadati</taxon>
        <taxon>Pseudomonadota</taxon>
        <taxon>Gammaproteobacteria</taxon>
        <taxon>Alteromonadales</taxon>
        <taxon>Colwelliaceae</taxon>
        <taxon>Thalassotalea</taxon>
    </lineage>
</organism>
<evidence type="ECO:0000313" key="2">
    <source>
        <dbReference type="EMBL" id="MBB6545116.1"/>
    </source>
</evidence>
<reference evidence="2 3" key="1">
    <citation type="submission" date="2020-08" db="EMBL/GenBank/DDBJ databases">
        <title>Genomic Encyclopedia of Type Strains, Phase IV (KMG-IV): sequencing the most valuable type-strain genomes for metagenomic binning, comparative biology and taxonomic classification.</title>
        <authorList>
            <person name="Goeker M."/>
        </authorList>
    </citation>
    <scope>NUCLEOTIDE SEQUENCE [LARGE SCALE GENOMIC DNA]</scope>
    <source>
        <strain evidence="2 3">DSM 26287</strain>
    </source>
</reference>
<feature type="signal peptide" evidence="1">
    <location>
        <begin position="1"/>
        <end position="21"/>
    </location>
</feature>
<dbReference type="AlphaFoldDB" id="A0A7X0TV95"/>
<keyword evidence="1" id="KW-0732">Signal</keyword>
<comment type="caution">
    <text evidence="2">The sequence shown here is derived from an EMBL/GenBank/DDBJ whole genome shotgun (WGS) entry which is preliminary data.</text>
</comment>
<dbReference type="InterPro" id="IPR010927">
    <property type="entry name" value="T4SS_TraH"/>
</dbReference>
<protein>
    <recommendedName>
        <fullName evidence="4">Conjugal transfer protein TraH</fullName>
    </recommendedName>
</protein>
<gene>
    <name evidence="2" type="ORF">HNQ55_003659</name>
</gene>
<evidence type="ECO:0000313" key="3">
    <source>
        <dbReference type="Proteomes" id="UP000537141"/>
    </source>
</evidence>
<dbReference type="EMBL" id="JACHHU010000049">
    <property type="protein sequence ID" value="MBB6545116.1"/>
    <property type="molecule type" value="Genomic_DNA"/>
</dbReference>
<keyword evidence="3" id="KW-1185">Reference proteome</keyword>
<proteinExistence type="predicted"/>
<dbReference type="Pfam" id="PF06122">
    <property type="entry name" value="TraH"/>
    <property type="match status" value="1"/>
</dbReference>
<dbReference type="RefSeq" id="WP_184426814.1">
    <property type="nucleotide sequence ID" value="NZ_BAABLB010000046.1"/>
</dbReference>
<feature type="chain" id="PRO_5031307767" description="Conjugal transfer protein TraH" evidence="1">
    <location>
        <begin position="22"/>
        <end position="493"/>
    </location>
</feature>
<dbReference type="Proteomes" id="UP000537141">
    <property type="component" value="Unassembled WGS sequence"/>
</dbReference>
<evidence type="ECO:0008006" key="4">
    <source>
        <dbReference type="Google" id="ProtNLM"/>
    </source>
</evidence>
<accession>A0A7X0TV95</accession>